<dbReference type="InterPro" id="IPR002711">
    <property type="entry name" value="HNH"/>
</dbReference>
<evidence type="ECO:0000313" key="3">
    <source>
        <dbReference type="Proteomes" id="UP000321436"/>
    </source>
</evidence>
<reference evidence="2 3" key="1">
    <citation type="submission" date="2019-07" db="EMBL/GenBank/DDBJ databases">
        <title>Whole genome shotgun sequence of Chitinophaga cymbidii NBRC 109752.</title>
        <authorList>
            <person name="Hosoyama A."/>
            <person name="Uohara A."/>
            <person name="Ohji S."/>
            <person name="Ichikawa N."/>
        </authorList>
    </citation>
    <scope>NUCLEOTIDE SEQUENCE [LARGE SCALE GENOMIC DNA]</scope>
    <source>
        <strain evidence="2 3">NBRC 109752</strain>
    </source>
</reference>
<dbReference type="CDD" id="cd00085">
    <property type="entry name" value="HNHc"/>
    <property type="match status" value="1"/>
</dbReference>
<gene>
    <name evidence="2" type="ORF">CCY01nite_32330</name>
</gene>
<evidence type="ECO:0000313" key="2">
    <source>
        <dbReference type="EMBL" id="GEP96973.1"/>
    </source>
</evidence>
<protein>
    <recommendedName>
        <fullName evidence="1">HNH domain-containing protein</fullName>
    </recommendedName>
</protein>
<dbReference type="Proteomes" id="UP000321436">
    <property type="component" value="Unassembled WGS sequence"/>
</dbReference>
<accession>A0A512RMQ7</accession>
<dbReference type="GO" id="GO:0004519">
    <property type="term" value="F:endonuclease activity"/>
    <property type="evidence" value="ECO:0007669"/>
    <property type="project" value="InterPro"/>
</dbReference>
<keyword evidence="3" id="KW-1185">Reference proteome</keyword>
<proteinExistence type="predicted"/>
<dbReference type="AlphaFoldDB" id="A0A512RMQ7"/>
<sequence length="357" mass="39333">MVTYTAAIIAGLAANGVGPVAGNSTFNTAAVRGVAAGLTFVNHGAAQWGNLLPVNKAFMKALINYFSENATMKYGNARGSLIDNYGQYCAYCGTPVQDTALAIEHCLPKAEFPSEMLNYTNFFLSCPSCNSYKGSNPTYVTSYQFAAANIANPPTYQNVLTGGMVRQVWPNSGMISWRGLPPYLYDVTNNLILVPAVAENLTNRQVSVVQNTVQANIAGYAQPITVAALVTISFSNPTEQLRENNFLNIVQLNAYQPNVYSDRRVTNRTIAWLNVLLSLSNLQAFQVGSQGWLLMLQQIFITAKNAGFFEIWSWLFYLISPPNVQNSIYTYFRTASTNPNQQFYYFPGTNINDLPTQ</sequence>
<comment type="caution">
    <text evidence="2">The sequence shown here is derived from an EMBL/GenBank/DDBJ whole genome shotgun (WGS) entry which is preliminary data.</text>
</comment>
<name>A0A512RMQ7_9BACT</name>
<dbReference type="GO" id="GO:0008270">
    <property type="term" value="F:zinc ion binding"/>
    <property type="evidence" value="ECO:0007669"/>
    <property type="project" value="InterPro"/>
</dbReference>
<feature type="domain" description="HNH" evidence="1">
    <location>
        <begin position="89"/>
        <end position="135"/>
    </location>
</feature>
<dbReference type="GO" id="GO:0003676">
    <property type="term" value="F:nucleic acid binding"/>
    <property type="evidence" value="ECO:0007669"/>
    <property type="project" value="InterPro"/>
</dbReference>
<dbReference type="InterPro" id="IPR003615">
    <property type="entry name" value="HNH_nuc"/>
</dbReference>
<dbReference type="Gene3D" id="1.10.30.50">
    <property type="match status" value="1"/>
</dbReference>
<dbReference type="Pfam" id="PF01844">
    <property type="entry name" value="HNH"/>
    <property type="match status" value="1"/>
</dbReference>
<dbReference type="EMBL" id="BKAU01000003">
    <property type="protein sequence ID" value="GEP96973.1"/>
    <property type="molecule type" value="Genomic_DNA"/>
</dbReference>
<evidence type="ECO:0000259" key="1">
    <source>
        <dbReference type="Pfam" id="PF01844"/>
    </source>
</evidence>
<organism evidence="2 3">
    <name type="scientific">Chitinophaga cymbidii</name>
    <dbReference type="NCBI Taxonomy" id="1096750"/>
    <lineage>
        <taxon>Bacteria</taxon>
        <taxon>Pseudomonadati</taxon>
        <taxon>Bacteroidota</taxon>
        <taxon>Chitinophagia</taxon>
        <taxon>Chitinophagales</taxon>
        <taxon>Chitinophagaceae</taxon>
        <taxon>Chitinophaga</taxon>
    </lineage>
</organism>